<keyword evidence="3" id="KW-0808">Transferase</keyword>
<dbReference type="PROSITE" id="PS50011">
    <property type="entry name" value="PROTEIN_KINASE_DOM"/>
    <property type="match status" value="1"/>
</dbReference>
<dbReference type="InterPro" id="IPR011989">
    <property type="entry name" value="ARM-like"/>
</dbReference>
<feature type="region of interest" description="Disordered" evidence="1">
    <location>
        <begin position="703"/>
        <end position="937"/>
    </location>
</feature>
<feature type="region of interest" description="Disordered" evidence="1">
    <location>
        <begin position="124"/>
        <end position="144"/>
    </location>
</feature>
<dbReference type="Gene3D" id="1.25.10.10">
    <property type="entry name" value="Leucine-rich Repeat Variant"/>
    <property type="match status" value="1"/>
</dbReference>
<evidence type="ECO:0000313" key="4">
    <source>
        <dbReference type="Proteomes" id="UP001444661"/>
    </source>
</evidence>
<reference evidence="3 4" key="1">
    <citation type="submission" date="2023-01" db="EMBL/GenBank/DDBJ databases">
        <title>Analysis of 21 Apiospora genomes using comparative genomics revels a genus with tremendous synthesis potential of carbohydrate active enzymes and secondary metabolites.</title>
        <authorList>
            <person name="Sorensen T."/>
        </authorList>
    </citation>
    <scope>NUCLEOTIDE SEQUENCE [LARGE SCALE GENOMIC DNA]</scope>
    <source>
        <strain evidence="3 4">CBS 33761</strain>
    </source>
</reference>
<dbReference type="Gene3D" id="3.30.200.20">
    <property type="entry name" value="Phosphorylase Kinase, domain 1"/>
    <property type="match status" value="1"/>
</dbReference>
<dbReference type="SUPFAM" id="SSF48371">
    <property type="entry name" value="ARM repeat"/>
    <property type="match status" value="1"/>
</dbReference>
<dbReference type="PANTHER" id="PTHR12984:SF6">
    <property type="entry name" value="SCY1-LIKE PROTEIN 2"/>
    <property type="match status" value="1"/>
</dbReference>
<gene>
    <name evidence="3" type="ORF">PG993_004945</name>
</gene>
<feature type="compositionally biased region" description="Low complexity" evidence="1">
    <location>
        <begin position="901"/>
        <end position="914"/>
    </location>
</feature>
<feature type="compositionally biased region" description="Polar residues" evidence="1">
    <location>
        <begin position="771"/>
        <end position="797"/>
    </location>
</feature>
<dbReference type="Gene3D" id="1.10.510.10">
    <property type="entry name" value="Transferase(Phosphotransferase) domain 1"/>
    <property type="match status" value="1"/>
</dbReference>
<dbReference type="PANTHER" id="PTHR12984">
    <property type="entry name" value="SCY1-RELATED S/T PROTEIN KINASE-LIKE"/>
    <property type="match status" value="1"/>
</dbReference>
<protein>
    <submittedName>
        <fullName evidence="3">SCY1 protein kinase</fullName>
    </submittedName>
</protein>
<accession>A0ABR1TE64</accession>
<dbReference type="EMBL" id="JAQQWK010000003">
    <property type="protein sequence ID" value="KAK8044921.1"/>
    <property type="molecule type" value="Genomic_DNA"/>
</dbReference>
<feature type="domain" description="Protein kinase" evidence="2">
    <location>
        <begin position="1"/>
        <end position="342"/>
    </location>
</feature>
<name>A0ABR1TE64_9PEZI</name>
<feature type="compositionally biased region" description="Low complexity" evidence="1">
    <location>
        <begin position="749"/>
        <end position="763"/>
    </location>
</feature>
<keyword evidence="4" id="KW-1185">Reference proteome</keyword>
<dbReference type="Pfam" id="PF00069">
    <property type="entry name" value="Pkinase"/>
    <property type="match status" value="1"/>
</dbReference>
<feature type="compositionally biased region" description="Low complexity" evidence="1">
    <location>
        <begin position="923"/>
        <end position="937"/>
    </location>
</feature>
<feature type="region of interest" description="Disordered" evidence="1">
    <location>
        <begin position="975"/>
        <end position="1010"/>
    </location>
</feature>
<dbReference type="GO" id="GO:0016301">
    <property type="term" value="F:kinase activity"/>
    <property type="evidence" value="ECO:0007669"/>
    <property type="project" value="UniProtKB-KW"/>
</dbReference>
<dbReference type="InterPro" id="IPR000719">
    <property type="entry name" value="Prot_kinase_dom"/>
</dbReference>
<dbReference type="InterPro" id="IPR011009">
    <property type="entry name" value="Kinase-like_dom_sf"/>
</dbReference>
<dbReference type="Proteomes" id="UP001444661">
    <property type="component" value="Unassembled WGS sequence"/>
</dbReference>
<feature type="compositionally biased region" description="Low complexity" evidence="1">
    <location>
        <begin position="801"/>
        <end position="854"/>
    </location>
</feature>
<sequence length="1010" mass="108194">MFSSLKSFSSNINSNYTVSPTVTSTAGPWKIHDATAKKTKKPYSVFVFDKKSLDSHGNSLGRSSANTFKRTAEEVVERLRKEASSPCPLAPPERPVEDTRGGGLQFMTEPVTASLASLLAEKDDQERAGGVGGRSSRFVTEEPDGTRRRRELEIDELEIQKGLLQVSKALEFLHENAGLVHGNLTPDAILVNAKSDWKISGLSFSSPPDGSTKPTSVQPISLSEVLNLDPRLPRTVQLNLDYTSPDFVLDTNLTTSADMFSLGLLCVALYNSPHRSPIECNSSVSSYKRVFSSSSTVPSSQNGFLSSRPLPRDLSAHVLPRLITRRPAQRMTAREFQESEYFDNILVSTIRFLDAFPAKTPNEKASFMRGLNKVLPSFPKSVMEKKILPALLEELKDKELLSLIMQNIFKIIDLLPSSKRPFSEKVRPRIKEIFVTNSKQNQAQEKDSARDAGLMVILENTSVMSSNCNGKEFKDDILPIIMTAIECPTPAIVDVAMRGLPTVLPILDFSTIKNELFPVIATVFSKTNSLAIKVRGLQAFVILCGGSNDPAGGDDGLDGFAPAKKKTSSSSALDKYTMQEKIVPLVKVIKTKEPAVMMAALSVLRVVGDVADADFVAMDILPILWSMSLGPLLDLKQFQTFMELIKTLSRRVEDEQTKKLQELSGSSSNGKALENEDFMAFGGVTGTTFETANGSSEDDFEKLIKGRAGGGSGSNSALNSSNPMDAGWGDAPATASSTPQRVKSPPAPAFSWSTPSPTTSSPAGGFGAMKPQQSFRTVTPDLNSFQSLTPQSTQFSKPLQPMTSPQSSTSSSNPWASSSSTITPAAATPAANPWASSASKPMMSPPSSSMASMSLNQQRPTMQSSSLSSFSIAPPPSSGTPAAASAFSLPPPPGQPQRNMSSSSFGSASASTFGQQPALSSFGGANSASTSSMGSMMGTGMAAMRPMNNSMNSMSSMNNKMGMNSMMGGTNSMGMGMGMGMAMNQQQKPAQPMQPQQQQGSGLDKYESLL</sequence>
<dbReference type="InterPro" id="IPR051177">
    <property type="entry name" value="CIK-Related_Protein"/>
</dbReference>
<evidence type="ECO:0000313" key="3">
    <source>
        <dbReference type="EMBL" id="KAK8044921.1"/>
    </source>
</evidence>
<dbReference type="InterPro" id="IPR016024">
    <property type="entry name" value="ARM-type_fold"/>
</dbReference>
<keyword evidence="3" id="KW-0418">Kinase</keyword>
<dbReference type="SMART" id="SM00220">
    <property type="entry name" value="S_TKc"/>
    <property type="match status" value="1"/>
</dbReference>
<comment type="caution">
    <text evidence="3">The sequence shown here is derived from an EMBL/GenBank/DDBJ whole genome shotgun (WGS) entry which is preliminary data.</text>
</comment>
<evidence type="ECO:0000259" key="2">
    <source>
        <dbReference type="PROSITE" id="PS50011"/>
    </source>
</evidence>
<proteinExistence type="predicted"/>
<feature type="compositionally biased region" description="Low complexity" evidence="1">
    <location>
        <begin position="975"/>
        <end position="999"/>
    </location>
</feature>
<evidence type="ECO:0000256" key="1">
    <source>
        <dbReference type="SAM" id="MobiDB-lite"/>
    </source>
</evidence>
<organism evidence="3 4">
    <name type="scientific">Apiospora rasikravindrae</name>
    <dbReference type="NCBI Taxonomy" id="990691"/>
    <lineage>
        <taxon>Eukaryota</taxon>
        <taxon>Fungi</taxon>
        <taxon>Dikarya</taxon>
        <taxon>Ascomycota</taxon>
        <taxon>Pezizomycotina</taxon>
        <taxon>Sordariomycetes</taxon>
        <taxon>Xylariomycetidae</taxon>
        <taxon>Amphisphaeriales</taxon>
        <taxon>Apiosporaceae</taxon>
        <taxon>Apiospora</taxon>
    </lineage>
</organism>
<feature type="compositionally biased region" description="Low complexity" evidence="1">
    <location>
        <begin position="879"/>
        <end position="888"/>
    </location>
</feature>
<dbReference type="SUPFAM" id="SSF56112">
    <property type="entry name" value="Protein kinase-like (PK-like)"/>
    <property type="match status" value="1"/>
</dbReference>